<evidence type="ECO:0000313" key="4">
    <source>
        <dbReference type="EMBL" id="GAH74522.1"/>
    </source>
</evidence>
<dbReference type="Gene3D" id="1.10.443.10">
    <property type="entry name" value="Intergrase catalytic core"/>
    <property type="match status" value="1"/>
</dbReference>
<dbReference type="InterPro" id="IPR050090">
    <property type="entry name" value="Tyrosine_recombinase_XerCD"/>
</dbReference>
<dbReference type="PANTHER" id="PTHR30349:SF41">
    <property type="entry name" value="INTEGRASE_RECOMBINASE PROTEIN MJ0367-RELATED"/>
    <property type="match status" value="1"/>
</dbReference>
<dbReference type="Pfam" id="PF00589">
    <property type="entry name" value="Phage_integrase"/>
    <property type="match status" value="1"/>
</dbReference>
<protein>
    <recommendedName>
        <fullName evidence="3">Tyr recombinase domain-containing protein</fullName>
    </recommendedName>
</protein>
<gene>
    <name evidence="4" type="ORF">S03H2_49720</name>
</gene>
<dbReference type="InterPro" id="IPR011010">
    <property type="entry name" value="DNA_brk_join_enz"/>
</dbReference>
<comment type="caution">
    <text evidence="4">The sequence shown here is derived from an EMBL/GenBank/DDBJ whole genome shotgun (WGS) entry which is preliminary data.</text>
</comment>
<evidence type="ECO:0000256" key="2">
    <source>
        <dbReference type="ARBA" id="ARBA00023172"/>
    </source>
</evidence>
<keyword evidence="1" id="KW-0238">DNA-binding</keyword>
<feature type="non-terminal residue" evidence="4">
    <location>
        <position position="1"/>
    </location>
</feature>
<dbReference type="EMBL" id="BARU01031441">
    <property type="protein sequence ID" value="GAH74522.1"/>
    <property type="molecule type" value="Genomic_DNA"/>
</dbReference>
<accession>X1HYL3</accession>
<dbReference type="GO" id="GO:0006310">
    <property type="term" value="P:DNA recombination"/>
    <property type="evidence" value="ECO:0007669"/>
    <property type="project" value="UniProtKB-KW"/>
</dbReference>
<dbReference type="GO" id="GO:0015074">
    <property type="term" value="P:DNA integration"/>
    <property type="evidence" value="ECO:0007669"/>
    <property type="project" value="InterPro"/>
</dbReference>
<feature type="domain" description="Tyr recombinase" evidence="3">
    <location>
        <begin position="1"/>
        <end position="140"/>
    </location>
</feature>
<proteinExistence type="predicted"/>
<dbReference type="AlphaFoldDB" id="X1HYL3"/>
<dbReference type="InterPro" id="IPR013762">
    <property type="entry name" value="Integrase-like_cat_sf"/>
</dbReference>
<dbReference type="SUPFAM" id="SSF56349">
    <property type="entry name" value="DNA breaking-rejoining enzymes"/>
    <property type="match status" value="1"/>
</dbReference>
<organism evidence="4">
    <name type="scientific">marine sediment metagenome</name>
    <dbReference type="NCBI Taxonomy" id="412755"/>
    <lineage>
        <taxon>unclassified sequences</taxon>
        <taxon>metagenomes</taxon>
        <taxon>ecological metagenomes</taxon>
    </lineage>
</organism>
<name>X1HYL3_9ZZZZ</name>
<dbReference type="PROSITE" id="PS51898">
    <property type="entry name" value="TYR_RECOMBINASE"/>
    <property type="match status" value="1"/>
</dbReference>
<evidence type="ECO:0000256" key="1">
    <source>
        <dbReference type="ARBA" id="ARBA00023125"/>
    </source>
</evidence>
<dbReference type="GO" id="GO:0003677">
    <property type="term" value="F:DNA binding"/>
    <property type="evidence" value="ECO:0007669"/>
    <property type="project" value="UniProtKB-KW"/>
</dbReference>
<sequence length="254" mass="28874">DHGFRLSEVIRLDVGDIHEDRIWVHGKERKEWYPLLSEVRDWLLKLADGRAAGEPLFPGRQGRLSDSQVQSDIKRLLQRAGIRCVRQSPHTLRHSFSALAYLAGCDWDSVELLLRQKEKRRNVTNRYIHLSSEQRLNLLRERLERYSPLRMVAGSELGKKPDFAQLADKASAFGFTPAEAAAKGRILLTTTGKRPDFDSVRPLPDPALLIPELLEQMAALGKRAYQVSQALGGNGHRAEQVKELIQYLEHRASK</sequence>
<dbReference type="InterPro" id="IPR002104">
    <property type="entry name" value="Integrase_catalytic"/>
</dbReference>
<reference evidence="4" key="1">
    <citation type="journal article" date="2014" name="Front. Microbiol.">
        <title>High frequency of phylogenetically diverse reductive dehalogenase-homologous genes in deep subseafloor sedimentary metagenomes.</title>
        <authorList>
            <person name="Kawai M."/>
            <person name="Futagami T."/>
            <person name="Toyoda A."/>
            <person name="Takaki Y."/>
            <person name="Nishi S."/>
            <person name="Hori S."/>
            <person name="Arai W."/>
            <person name="Tsubouchi T."/>
            <person name="Morono Y."/>
            <person name="Uchiyama I."/>
            <person name="Ito T."/>
            <person name="Fujiyama A."/>
            <person name="Inagaki F."/>
            <person name="Takami H."/>
        </authorList>
    </citation>
    <scope>NUCLEOTIDE SEQUENCE</scope>
    <source>
        <strain evidence="4">Expedition CK06-06</strain>
    </source>
</reference>
<evidence type="ECO:0000259" key="3">
    <source>
        <dbReference type="PROSITE" id="PS51898"/>
    </source>
</evidence>
<keyword evidence="2" id="KW-0233">DNA recombination</keyword>
<dbReference type="PANTHER" id="PTHR30349">
    <property type="entry name" value="PHAGE INTEGRASE-RELATED"/>
    <property type="match status" value="1"/>
</dbReference>